<evidence type="ECO:0000313" key="3">
    <source>
        <dbReference type="EMBL" id="VDO22413.1"/>
    </source>
</evidence>
<dbReference type="PROSITE" id="PS50041">
    <property type="entry name" value="C_TYPE_LECTIN_2"/>
    <property type="match status" value="1"/>
</dbReference>
<dbReference type="Pfam" id="PF00059">
    <property type="entry name" value="Lectin_C"/>
    <property type="match status" value="1"/>
</dbReference>
<reference evidence="3 4" key="1">
    <citation type="submission" date="2018-11" db="EMBL/GenBank/DDBJ databases">
        <authorList>
            <consortium name="Pathogen Informatics"/>
        </authorList>
    </citation>
    <scope>NUCLEOTIDE SEQUENCE [LARGE SCALE GENOMIC DNA]</scope>
</reference>
<dbReference type="SUPFAM" id="SSF56436">
    <property type="entry name" value="C-type lectin-like"/>
    <property type="match status" value="1"/>
</dbReference>
<keyword evidence="1" id="KW-0732">Signal</keyword>
<feature type="domain" description="C-type lectin" evidence="2">
    <location>
        <begin position="39"/>
        <end position="157"/>
    </location>
</feature>
<dbReference type="SMART" id="SM00034">
    <property type="entry name" value="CLECT"/>
    <property type="match status" value="1"/>
</dbReference>
<gene>
    <name evidence="3" type="ORF">HPBE_LOCUS1969</name>
</gene>
<evidence type="ECO:0000259" key="2">
    <source>
        <dbReference type="PROSITE" id="PS50041"/>
    </source>
</evidence>
<feature type="signal peptide" evidence="1">
    <location>
        <begin position="1"/>
        <end position="26"/>
    </location>
</feature>
<name>A0A183F725_HELPZ</name>
<dbReference type="Proteomes" id="UP000050761">
    <property type="component" value="Unassembled WGS sequence"/>
</dbReference>
<accession>A0A3P7UP35</accession>
<dbReference type="InterPro" id="IPR016187">
    <property type="entry name" value="CTDL_fold"/>
</dbReference>
<dbReference type="AlphaFoldDB" id="A0A183F725"/>
<feature type="chain" id="PRO_5044551275" evidence="1">
    <location>
        <begin position="27"/>
        <end position="174"/>
    </location>
</feature>
<dbReference type="Gene3D" id="3.10.100.10">
    <property type="entry name" value="Mannose-Binding Protein A, subunit A"/>
    <property type="match status" value="1"/>
</dbReference>
<dbReference type="WBParaSite" id="HPBE_0000196701-mRNA-1">
    <property type="protein sequence ID" value="HPBE_0000196701-mRNA-1"/>
    <property type="gene ID" value="HPBE_0000196701"/>
</dbReference>
<accession>A0A183F725</accession>
<dbReference type="InterPro" id="IPR001304">
    <property type="entry name" value="C-type_lectin-like"/>
</dbReference>
<evidence type="ECO:0000313" key="5">
    <source>
        <dbReference type="WBParaSite" id="HPBE_0000196701-mRNA-1"/>
    </source>
</evidence>
<proteinExistence type="predicted"/>
<protein>
    <submittedName>
        <fullName evidence="5">C-type lectin domain-containing protein</fullName>
    </submittedName>
</protein>
<dbReference type="OrthoDB" id="6133475at2759"/>
<dbReference type="EMBL" id="UZAH01002557">
    <property type="protein sequence ID" value="VDO22413.1"/>
    <property type="molecule type" value="Genomic_DNA"/>
</dbReference>
<organism evidence="4 5">
    <name type="scientific">Heligmosomoides polygyrus</name>
    <name type="common">Parasitic roundworm</name>
    <dbReference type="NCBI Taxonomy" id="6339"/>
    <lineage>
        <taxon>Eukaryota</taxon>
        <taxon>Metazoa</taxon>
        <taxon>Ecdysozoa</taxon>
        <taxon>Nematoda</taxon>
        <taxon>Chromadorea</taxon>
        <taxon>Rhabditida</taxon>
        <taxon>Rhabditina</taxon>
        <taxon>Rhabditomorpha</taxon>
        <taxon>Strongyloidea</taxon>
        <taxon>Heligmosomidae</taxon>
        <taxon>Heligmosomoides</taxon>
    </lineage>
</organism>
<dbReference type="CDD" id="cd00037">
    <property type="entry name" value="CLECT"/>
    <property type="match status" value="1"/>
</dbReference>
<sequence length="174" mass="20181">MILKPDLVAYVLFLALSLSTTNKASASKNDGCPYRWVRIGESCYYYEKWKMHFDRAEVMCLQRGATTFVANSLQEYNEVMSRTPKNSWAWTGLYQGVDDNRPKWKYPGGIDASQIKWLRTSPDHDWNTASKCVAHYNSDSSYAQFYFCGMEFYSVCERNATLLNQMWDPTAYGF</sequence>
<keyword evidence="4" id="KW-1185">Reference proteome</keyword>
<reference evidence="5" key="2">
    <citation type="submission" date="2019-09" db="UniProtKB">
        <authorList>
            <consortium name="WormBaseParasite"/>
        </authorList>
    </citation>
    <scope>IDENTIFICATION</scope>
</reference>
<evidence type="ECO:0000256" key="1">
    <source>
        <dbReference type="SAM" id="SignalP"/>
    </source>
</evidence>
<evidence type="ECO:0000313" key="4">
    <source>
        <dbReference type="Proteomes" id="UP000050761"/>
    </source>
</evidence>
<dbReference type="InterPro" id="IPR016186">
    <property type="entry name" value="C-type_lectin-like/link_sf"/>
</dbReference>